<dbReference type="Gene3D" id="1.25.40.10">
    <property type="entry name" value="Tetratricopeptide repeat domain"/>
    <property type="match status" value="2"/>
</dbReference>
<dbReference type="RefSeq" id="WP_151542841.1">
    <property type="nucleotide sequence ID" value="NZ_WBMR01000086.1"/>
</dbReference>
<accession>A0A6L3VNC1</accession>
<evidence type="ECO:0000313" key="2">
    <source>
        <dbReference type="Proteomes" id="UP000483004"/>
    </source>
</evidence>
<dbReference type="PANTHER" id="PTHR47691">
    <property type="entry name" value="REGULATOR-RELATED"/>
    <property type="match status" value="1"/>
</dbReference>
<organism evidence="1 2">
    <name type="scientific">Actinomadura montaniterrae</name>
    <dbReference type="NCBI Taxonomy" id="1803903"/>
    <lineage>
        <taxon>Bacteria</taxon>
        <taxon>Bacillati</taxon>
        <taxon>Actinomycetota</taxon>
        <taxon>Actinomycetes</taxon>
        <taxon>Streptosporangiales</taxon>
        <taxon>Thermomonosporaceae</taxon>
        <taxon>Actinomadura</taxon>
    </lineage>
</organism>
<gene>
    <name evidence="1" type="ORF">F9B16_26405</name>
</gene>
<dbReference type="InterPro" id="IPR027417">
    <property type="entry name" value="P-loop_NTPase"/>
</dbReference>
<keyword evidence="2" id="KW-1185">Reference proteome</keyword>
<sequence>MNGGTRNEITGGIFFSAVVQGRDITVELPPAVPPALSGLPAGSGAFTGREDELRRVLAPLAPPDSRSQDDAGPLVVGAAVSGMAGVGKTELAVQAARTALEDGWFPGGVLFVDLFGYDSLRRVEPEVALEGWLRALGLPGEHVPPGLQNRSRLFASILDTYAREGRRILVVIDNAASHEQAGPLLPADGRTAAIVTSRHRLGMLNMRKVDIGVLPADDAVTLLRRAMAMLDPGDTRIEDHPGDAAAIARLCGGLPLALRIIAALLADEPSRPLAGTVADLSEAGARLEELQYADADGEIAVRAAFDLSYARLTPEQARLFRSLALNPGAEFGLDAAAALADSPHSGVRRTLRRLRAAHLIEDGSADGRYRFHDLMRDYALERLADEDAEPDRVAAHDRLAEFYQRTAASAARRLGGSEGDRFATRDQARSWLDTERANLLAALSEAHETGQPLRTFALAADLSAYLEFRHLVDDSIAAQTRAVDAAARLGPRQQAVAAANLGNAYRIGGQYDLAESHLRRARKLLRGVDLVSEGDVLHNLGLVYFRMGRYARAESCHRADLDICTATRDRRRQGQALTALGDALRMQRRYAEAARTLDTAIRLFERLDASADAMLARVNHALTCLAWRPHNSAAFIIWQLCAALKAAEEIDARPVKATIFLNLSAAYTSRCGTCHRDAAIHWALEAAALYRSLRDLRQEAAALRNAGIAHRSAAEAAEADRYLRQALAIFAGLGASREVKVLNALLAKPASQPLCDEQHSRDEKARLLTKWCGDLPHAVLAGDTARLSDFVFVIH</sequence>
<dbReference type="PANTHER" id="PTHR47691:SF3">
    <property type="entry name" value="HTH-TYPE TRANSCRIPTIONAL REGULATOR RV0890C-RELATED"/>
    <property type="match status" value="1"/>
</dbReference>
<protein>
    <submittedName>
        <fullName evidence="1">Tetratricopeptide repeat protein</fullName>
    </submittedName>
</protein>
<dbReference type="SMART" id="SM00028">
    <property type="entry name" value="TPR"/>
    <property type="match status" value="4"/>
</dbReference>
<dbReference type="PRINTS" id="PR00364">
    <property type="entry name" value="DISEASERSIST"/>
</dbReference>
<dbReference type="EMBL" id="WBMR01000086">
    <property type="protein sequence ID" value="KAB2375382.1"/>
    <property type="molecule type" value="Genomic_DNA"/>
</dbReference>
<dbReference type="GO" id="GO:0043531">
    <property type="term" value="F:ADP binding"/>
    <property type="evidence" value="ECO:0007669"/>
    <property type="project" value="InterPro"/>
</dbReference>
<dbReference type="InterPro" id="IPR011990">
    <property type="entry name" value="TPR-like_helical_dom_sf"/>
</dbReference>
<dbReference type="Proteomes" id="UP000483004">
    <property type="component" value="Unassembled WGS sequence"/>
</dbReference>
<proteinExistence type="predicted"/>
<dbReference type="Pfam" id="PF13424">
    <property type="entry name" value="TPR_12"/>
    <property type="match status" value="1"/>
</dbReference>
<dbReference type="SUPFAM" id="SSF48452">
    <property type="entry name" value="TPR-like"/>
    <property type="match status" value="2"/>
</dbReference>
<dbReference type="AlphaFoldDB" id="A0A6L3VNC1"/>
<dbReference type="Gene3D" id="1.10.8.430">
    <property type="entry name" value="Helical domain of apoptotic protease-activating factors"/>
    <property type="match status" value="1"/>
</dbReference>
<dbReference type="SUPFAM" id="SSF52540">
    <property type="entry name" value="P-loop containing nucleoside triphosphate hydrolases"/>
    <property type="match status" value="1"/>
</dbReference>
<reference evidence="1 2" key="1">
    <citation type="submission" date="2019-09" db="EMBL/GenBank/DDBJ databases">
        <title>Actinomadura physcomitrii sp. nov., a novel actinomycete isolated from moss [Physcomitrium sphaericum (Ludw) Fuernr].</title>
        <authorList>
            <person name="Liu C."/>
            <person name="Zhuang X."/>
        </authorList>
    </citation>
    <scope>NUCLEOTIDE SEQUENCE [LARGE SCALE GENOMIC DNA]</scope>
    <source>
        <strain evidence="1 2">CYP1-1B</strain>
    </source>
</reference>
<dbReference type="Gene3D" id="3.40.50.300">
    <property type="entry name" value="P-loop containing nucleotide triphosphate hydrolases"/>
    <property type="match status" value="1"/>
</dbReference>
<dbReference type="InterPro" id="IPR042197">
    <property type="entry name" value="Apaf_helical"/>
</dbReference>
<evidence type="ECO:0000313" key="1">
    <source>
        <dbReference type="EMBL" id="KAB2375382.1"/>
    </source>
</evidence>
<dbReference type="OrthoDB" id="3349744at2"/>
<name>A0A6L3VNC1_9ACTN</name>
<comment type="caution">
    <text evidence="1">The sequence shown here is derived from an EMBL/GenBank/DDBJ whole genome shotgun (WGS) entry which is preliminary data.</text>
</comment>
<dbReference type="InterPro" id="IPR019734">
    <property type="entry name" value="TPR_rpt"/>
</dbReference>